<keyword evidence="7 9" id="KW-1133">Transmembrane helix</keyword>
<evidence type="ECO:0000313" key="13">
    <source>
        <dbReference type="Proteomes" id="UP000005096"/>
    </source>
</evidence>
<dbReference type="AlphaFoldDB" id="E3CX48"/>
<evidence type="ECO:0000256" key="6">
    <source>
        <dbReference type="ARBA" id="ARBA00022840"/>
    </source>
</evidence>
<dbReference type="GO" id="GO:0005886">
    <property type="term" value="C:plasma membrane"/>
    <property type="evidence" value="ECO:0007669"/>
    <property type="project" value="UniProtKB-SubCell"/>
</dbReference>
<dbReference type="Gene3D" id="3.40.50.300">
    <property type="entry name" value="P-loop containing nucleotide triphosphate hydrolases"/>
    <property type="match status" value="1"/>
</dbReference>
<evidence type="ECO:0000259" key="10">
    <source>
        <dbReference type="PROSITE" id="PS50893"/>
    </source>
</evidence>
<keyword evidence="2" id="KW-0813">Transport</keyword>
<keyword evidence="6" id="KW-0067">ATP-binding</keyword>
<dbReference type="PROSITE" id="PS50929">
    <property type="entry name" value="ABC_TM1F"/>
    <property type="match status" value="1"/>
</dbReference>
<keyword evidence="8 9" id="KW-0472">Membrane</keyword>
<dbReference type="InterPro" id="IPR003439">
    <property type="entry name" value="ABC_transporter-like_ATP-bd"/>
</dbReference>
<dbReference type="GO" id="GO:0005524">
    <property type="term" value="F:ATP binding"/>
    <property type="evidence" value="ECO:0007669"/>
    <property type="project" value="UniProtKB-KW"/>
</dbReference>
<feature type="transmembrane region" description="Helical" evidence="9">
    <location>
        <begin position="138"/>
        <end position="157"/>
    </location>
</feature>
<dbReference type="SUPFAM" id="SSF90123">
    <property type="entry name" value="ABC transporter transmembrane region"/>
    <property type="match status" value="1"/>
</dbReference>
<sequence>MNRLLSLFSGGSPELLPRPIGAAFLEGLCRIFQAGLVFLVVQEIYRSYALPDHPLDLPLLWKLAAALGVWTVVQYGISLRAYDATFTAAYEASARGRIALGDHLRRLSLGYLNSRDPGDLTTMLLEDYAQLETAMSHYLPQLVSALAFPVLFCLGLSFWDWRLALALFAGLPVGCAFIFASRRLQDWLGRAHVAAKIDASSRMQEYLNNMREIKAHNLGGAKFQRLERAFRSLKREAIRLEGIVGPLVMVGIAATRTGLSLVVLLGVYRLVGGRLDPLVFTGFLLLGGRVFDPITLVLTNYAEIRYSLLSGQRILELRRQPIPQGKGEPPREGSIEFRNVTFAYGDTPVLSRVNLSIPSRSVTALVGPSGSGKSTVARLIARFWDVRDGAVLLEGRNVKDLDPDRLLSRISMVFQDVYLFRDTIGNNIRVGNPEATQEQVEEAARRARCHEFIQALPQGYDTRVGEGGCTLSGGERQRVSIARALLKDAPIVLLDEATSSLDPENEQAVQEALQALVEDRTVVVIAHRLKTVRHADRIVVLDQGKVAGWGTHEELLEREPLYQKLWGLQQQAERWELGATA</sequence>
<evidence type="ECO:0000256" key="5">
    <source>
        <dbReference type="ARBA" id="ARBA00022741"/>
    </source>
</evidence>
<dbReference type="Gene3D" id="1.20.1560.10">
    <property type="entry name" value="ABC transporter type 1, transmembrane domain"/>
    <property type="match status" value="1"/>
</dbReference>
<dbReference type="Pfam" id="PF00005">
    <property type="entry name" value="ABC_tran"/>
    <property type="match status" value="1"/>
</dbReference>
<dbReference type="eggNOG" id="COG1132">
    <property type="taxonomic scope" value="Bacteria"/>
</dbReference>
<dbReference type="RefSeq" id="WP_006301633.1">
    <property type="nucleotide sequence ID" value="NZ_CM001022.1"/>
</dbReference>
<gene>
    <name evidence="12" type="ORF">Apau_1983</name>
</gene>
<dbReference type="FunFam" id="3.40.50.300:FF:000221">
    <property type="entry name" value="Multidrug ABC transporter ATP-binding protein"/>
    <property type="match status" value="1"/>
</dbReference>
<comment type="subcellular location">
    <subcellularLocation>
        <location evidence="1">Cell membrane</location>
        <topology evidence="1">Multi-pass membrane protein</topology>
    </subcellularLocation>
</comment>
<dbReference type="InterPro" id="IPR027417">
    <property type="entry name" value="P-loop_NTPase"/>
</dbReference>
<dbReference type="InterPro" id="IPR036640">
    <property type="entry name" value="ABC1_TM_sf"/>
</dbReference>
<dbReference type="InterPro" id="IPR011527">
    <property type="entry name" value="ABC1_TM_dom"/>
</dbReference>
<evidence type="ECO:0000256" key="7">
    <source>
        <dbReference type="ARBA" id="ARBA00022989"/>
    </source>
</evidence>
<dbReference type="SUPFAM" id="SSF52540">
    <property type="entry name" value="P-loop containing nucleoside triphosphate hydrolases"/>
    <property type="match status" value="1"/>
</dbReference>
<dbReference type="InterPro" id="IPR017871">
    <property type="entry name" value="ABC_transporter-like_CS"/>
</dbReference>
<accession>E3CX48</accession>
<feature type="domain" description="ABC transmembrane type-1" evidence="11">
    <location>
        <begin position="20"/>
        <end position="304"/>
    </location>
</feature>
<evidence type="ECO:0000256" key="2">
    <source>
        <dbReference type="ARBA" id="ARBA00022448"/>
    </source>
</evidence>
<organism evidence="12 13">
    <name type="scientific">Aminomonas paucivorans DSM 12260</name>
    <dbReference type="NCBI Taxonomy" id="584708"/>
    <lineage>
        <taxon>Bacteria</taxon>
        <taxon>Thermotogati</taxon>
        <taxon>Synergistota</taxon>
        <taxon>Synergistia</taxon>
        <taxon>Synergistales</taxon>
        <taxon>Synergistaceae</taxon>
        <taxon>Aminomonas</taxon>
    </lineage>
</organism>
<evidence type="ECO:0000256" key="3">
    <source>
        <dbReference type="ARBA" id="ARBA00022475"/>
    </source>
</evidence>
<dbReference type="PANTHER" id="PTHR24221:SF397">
    <property type="entry name" value="ABC TRANSPORTER, ATP-BINDING TRANSMEMBRANE PROTEIN"/>
    <property type="match status" value="1"/>
</dbReference>
<dbReference type="GO" id="GO:0034040">
    <property type="term" value="F:ATPase-coupled lipid transmembrane transporter activity"/>
    <property type="evidence" value="ECO:0007669"/>
    <property type="project" value="TreeGrafter"/>
</dbReference>
<evidence type="ECO:0000256" key="9">
    <source>
        <dbReference type="SAM" id="Phobius"/>
    </source>
</evidence>
<reference evidence="12 13" key="1">
    <citation type="journal article" date="2010" name="Stand. Genomic Sci.">
        <title>Non-contiguous finished genome sequence of Aminomonas paucivorans type strain (GLU-3).</title>
        <authorList>
            <person name="Pitluck S."/>
            <person name="Yasawong M."/>
            <person name="Held B."/>
            <person name="Lapidus A."/>
            <person name="Nolan M."/>
            <person name="Copeland A."/>
            <person name="Lucas S."/>
            <person name="Del Rio T.G."/>
            <person name="Tice H."/>
            <person name="Cheng J.F."/>
            <person name="Chertkov O."/>
            <person name="Goodwin L."/>
            <person name="Tapia R."/>
            <person name="Han C."/>
            <person name="Liolios K."/>
            <person name="Ivanova N."/>
            <person name="Mavromatis K."/>
            <person name="Ovchinnikova G."/>
            <person name="Pati A."/>
            <person name="Chen A."/>
            <person name="Palaniappan K."/>
            <person name="Land M."/>
            <person name="Hauser L."/>
            <person name="Chang Y.J."/>
            <person name="Jeffries C.D."/>
            <person name="Pukall R."/>
            <person name="Spring S."/>
            <person name="Rohde M."/>
            <person name="Sikorski J."/>
            <person name="Goker M."/>
            <person name="Woyke T."/>
            <person name="Bristow J."/>
            <person name="Eisen J.A."/>
            <person name="Markowitz V."/>
            <person name="Hugenholtz P."/>
            <person name="Kyrpides N.C."/>
            <person name="Klenk H.P."/>
        </authorList>
    </citation>
    <scope>NUCLEOTIDE SEQUENCE [LARGE SCALE GENOMIC DNA]</scope>
    <source>
        <strain evidence="12 13">DSM 12260</strain>
    </source>
</reference>
<feature type="transmembrane region" description="Helical" evidence="9">
    <location>
        <begin position="163"/>
        <end position="180"/>
    </location>
</feature>
<evidence type="ECO:0000259" key="11">
    <source>
        <dbReference type="PROSITE" id="PS50929"/>
    </source>
</evidence>
<keyword evidence="5" id="KW-0547">Nucleotide-binding</keyword>
<dbReference type="PANTHER" id="PTHR24221">
    <property type="entry name" value="ATP-BINDING CASSETTE SUB-FAMILY B"/>
    <property type="match status" value="1"/>
</dbReference>
<dbReference type="GO" id="GO:0016887">
    <property type="term" value="F:ATP hydrolysis activity"/>
    <property type="evidence" value="ECO:0007669"/>
    <property type="project" value="InterPro"/>
</dbReference>
<dbReference type="HOGENOM" id="CLU_000604_84_9_0"/>
<dbReference type="PROSITE" id="PS50893">
    <property type="entry name" value="ABC_TRANSPORTER_2"/>
    <property type="match status" value="1"/>
</dbReference>
<dbReference type="OrthoDB" id="9762778at2"/>
<evidence type="ECO:0000256" key="8">
    <source>
        <dbReference type="ARBA" id="ARBA00023136"/>
    </source>
</evidence>
<dbReference type="PROSITE" id="PS00211">
    <property type="entry name" value="ABC_TRANSPORTER_1"/>
    <property type="match status" value="1"/>
</dbReference>
<dbReference type="InterPro" id="IPR039421">
    <property type="entry name" value="Type_1_exporter"/>
</dbReference>
<proteinExistence type="predicted"/>
<dbReference type="Proteomes" id="UP000005096">
    <property type="component" value="Chromosome"/>
</dbReference>
<feature type="transmembrane region" description="Helical" evidence="9">
    <location>
        <begin position="243"/>
        <end position="268"/>
    </location>
</feature>
<dbReference type="GO" id="GO:0140359">
    <property type="term" value="F:ABC-type transporter activity"/>
    <property type="evidence" value="ECO:0007669"/>
    <property type="project" value="InterPro"/>
</dbReference>
<dbReference type="EMBL" id="CM001022">
    <property type="protein sequence ID" value="EFQ24395.1"/>
    <property type="molecule type" value="Genomic_DNA"/>
</dbReference>
<keyword evidence="4 9" id="KW-0812">Transmembrane</keyword>
<dbReference type="InterPro" id="IPR003593">
    <property type="entry name" value="AAA+_ATPase"/>
</dbReference>
<protein>
    <submittedName>
        <fullName evidence="12">ABC transporter related protein</fullName>
    </submittedName>
</protein>
<name>E3CX48_9BACT</name>
<feature type="domain" description="ABC transporter" evidence="10">
    <location>
        <begin position="335"/>
        <end position="568"/>
    </location>
</feature>
<dbReference type="SMART" id="SM00382">
    <property type="entry name" value="AAA"/>
    <property type="match status" value="1"/>
</dbReference>
<evidence type="ECO:0000313" key="12">
    <source>
        <dbReference type="EMBL" id="EFQ24395.1"/>
    </source>
</evidence>
<dbReference type="PaxDb" id="584708-Apau_1983"/>
<keyword evidence="3" id="KW-1003">Cell membrane</keyword>
<dbReference type="Pfam" id="PF00664">
    <property type="entry name" value="ABC_membrane"/>
    <property type="match status" value="1"/>
</dbReference>
<keyword evidence="13" id="KW-1185">Reference proteome</keyword>
<evidence type="ECO:0000256" key="4">
    <source>
        <dbReference type="ARBA" id="ARBA00022692"/>
    </source>
</evidence>
<dbReference type="STRING" id="584708.Apau_1983"/>
<dbReference type="CDD" id="cd07346">
    <property type="entry name" value="ABC_6TM_exporters"/>
    <property type="match status" value="1"/>
</dbReference>
<evidence type="ECO:0000256" key="1">
    <source>
        <dbReference type="ARBA" id="ARBA00004651"/>
    </source>
</evidence>